<comment type="catalytic activity">
    <reaction evidence="7">
        <text>L-tyrosyl-[protein] + ATP = O-phospho-L-tyrosyl-[protein] + ADP + H(+)</text>
        <dbReference type="Rhea" id="RHEA:10596"/>
        <dbReference type="Rhea" id="RHEA-COMP:10136"/>
        <dbReference type="Rhea" id="RHEA-COMP:20101"/>
        <dbReference type="ChEBI" id="CHEBI:15378"/>
        <dbReference type="ChEBI" id="CHEBI:30616"/>
        <dbReference type="ChEBI" id="CHEBI:46858"/>
        <dbReference type="ChEBI" id="CHEBI:61978"/>
        <dbReference type="ChEBI" id="CHEBI:456216"/>
        <dbReference type="EC" id="2.7.10.1"/>
    </reaction>
</comment>
<evidence type="ECO:0000256" key="1">
    <source>
        <dbReference type="ARBA" id="ARBA00004167"/>
    </source>
</evidence>
<dbReference type="PANTHER" id="PTHR24416">
    <property type="entry name" value="TYROSINE-PROTEIN KINASE RECEPTOR"/>
    <property type="match status" value="1"/>
</dbReference>
<dbReference type="Proteomes" id="UP001174909">
    <property type="component" value="Unassembled WGS sequence"/>
</dbReference>
<dbReference type="GO" id="GO:0005886">
    <property type="term" value="C:plasma membrane"/>
    <property type="evidence" value="ECO:0007669"/>
    <property type="project" value="TreeGrafter"/>
</dbReference>
<feature type="signal peptide" evidence="10">
    <location>
        <begin position="1"/>
        <end position="18"/>
    </location>
</feature>
<dbReference type="PANTHER" id="PTHR24416:SF631">
    <property type="entry name" value="SERINE_THREONINE_TYROSINE KINASE 1"/>
    <property type="match status" value="1"/>
</dbReference>
<dbReference type="InterPro" id="IPR001245">
    <property type="entry name" value="Ser-Thr/Tyr_kinase_cat_dom"/>
</dbReference>
<evidence type="ECO:0000256" key="10">
    <source>
        <dbReference type="SAM" id="SignalP"/>
    </source>
</evidence>
<dbReference type="SUPFAM" id="SSF56112">
    <property type="entry name" value="Protein kinase-like (PK-like)"/>
    <property type="match status" value="1"/>
</dbReference>
<dbReference type="PROSITE" id="PS00107">
    <property type="entry name" value="PROTEIN_KINASE_ATP"/>
    <property type="match status" value="1"/>
</dbReference>
<evidence type="ECO:0000256" key="5">
    <source>
        <dbReference type="ARBA" id="ARBA00022840"/>
    </source>
</evidence>
<evidence type="ECO:0000256" key="4">
    <source>
        <dbReference type="ARBA" id="ARBA00022777"/>
    </source>
</evidence>
<evidence type="ECO:0000256" key="3">
    <source>
        <dbReference type="ARBA" id="ARBA00022741"/>
    </source>
</evidence>
<dbReference type="PROSITE" id="PS00109">
    <property type="entry name" value="PROTEIN_KINASE_TYR"/>
    <property type="match status" value="1"/>
</dbReference>
<dbReference type="PROSITE" id="PS50011">
    <property type="entry name" value="PROTEIN_KINASE_DOM"/>
    <property type="match status" value="1"/>
</dbReference>
<keyword evidence="10" id="KW-0732">Signal</keyword>
<dbReference type="AlphaFoldDB" id="A0AA35TFJ2"/>
<comment type="subcellular location">
    <subcellularLocation>
        <location evidence="1">Membrane</location>
        <topology evidence="1">Single-pass membrane protein</topology>
    </subcellularLocation>
</comment>
<dbReference type="Gene3D" id="1.10.510.10">
    <property type="entry name" value="Transferase(Phosphotransferase) domain 1"/>
    <property type="match status" value="1"/>
</dbReference>
<accession>A0AA35TFJ2</accession>
<organism evidence="12 13">
    <name type="scientific">Geodia barretti</name>
    <name type="common">Barrett's horny sponge</name>
    <dbReference type="NCBI Taxonomy" id="519541"/>
    <lineage>
        <taxon>Eukaryota</taxon>
        <taxon>Metazoa</taxon>
        <taxon>Porifera</taxon>
        <taxon>Demospongiae</taxon>
        <taxon>Heteroscleromorpha</taxon>
        <taxon>Tetractinellida</taxon>
        <taxon>Astrophorina</taxon>
        <taxon>Geodiidae</taxon>
        <taxon>Geodia</taxon>
    </lineage>
</organism>
<dbReference type="GO" id="GO:0007169">
    <property type="term" value="P:cell surface receptor protein tyrosine kinase signaling pathway"/>
    <property type="evidence" value="ECO:0007669"/>
    <property type="project" value="TreeGrafter"/>
</dbReference>
<feature type="transmembrane region" description="Helical" evidence="9">
    <location>
        <begin position="199"/>
        <end position="223"/>
    </location>
</feature>
<keyword evidence="3 8" id="KW-0547">Nucleotide-binding</keyword>
<keyword evidence="6" id="KW-0829">Tyrosine-protein kinase</keyword>
<dbReference type="InterPro" id="IPR000719">
    <property type="entry name" value="Prot_kinase_dom"/>
</dbReference>
<feature type="chain" id="PRO_5041394565" evidence="10">
    <location>
        <begin position="19"/>
        <end position="602"/>
    </location>
</feature>
<keyword evidence="4" id="KW-0418">Kinase</keyword>
<dbReference type="Pfam" id="PF07714">
    <property type="entry name" value="PK_Tyr_Ser-Thr"/>
    <property type="match status" value="1"/>
</dbReference>
<evidence type="ECO:0000256" key="9">
    <source>
        <dbReference type="SAM" id="Phobius"/>
    </source>
</evidence>
<keyword evidence="2" id="KW-0808">Transferase</keyword>
<keyword evidence="13" id="KW-1185">Reference proteome</keyword>
<keyword evidence="12" id="KW-0675">Receptor</keyword>
<name>A0AA35TFJ2_GEOBA</name>
<dbReference type="CDD" id="cd00192">
    <property type="entry name" value="PTKc"/>
    <property type="match status" value="1"/>
</dbReference>
<dbReference type="InterPro" id="IPR050122">
    <property type="entry name" value="RTK"/>
</dbReference>
<keyword evidence="5 8" id="KW-0067">ATP-binding</keyword>
<dbReference type="GO" id="GO:0043235">
    <property type="term" value="C:receptor complex"/>
    <property type="evidence" value="ECO:0007669"/>
    <property type="project" value="TreeGrafter"/>
</dbReference>
<feature type="binding site" evidence="8">
    <location>
        <position position="331"/>
    </location>
    <ligand>
        <name>ATP</name>
        <dbReference type="ChEBI" id="CHEBI:30616"/>
    </ligand>
</feature>
<dbReference type="GO" id="GO:0004714">
    <property type="term" value="F:transmembrane receptor protein tyrosine kinase activity"/>
    <property type="evidence" value="ECO:0007669"/>
    <property type="project" value="UniProtKB-EC"/>
</dbReference>
<sequence length="602" mass="67467">MHFALVLIVAVGVHGVAAEDECVRIIREYHEDEYEELAAEPMKNPGFHRYGYMLPCGGIVTSVEARGFCGRPENVEMRLTSGVRAKYSYHDVTSRILLPATCNKTAMVGNNYEGYVSATGLNITVPRSGTLAMHLNLECSIGEAKCYFQPAVINETSKYDVVSADSHLVWSHTNMSLFFSANITELADGNKKESESRDVLYVMIGVLCFLLLCALVVTALLIIRQWFKRGPNEPLNVERSYYDYVRDYYVRKSGNETPQASAEGLYEFSRDHDMPFWEPASVEEELKKQLTEYTISPDGLTLSSELGSGEFGVVRRGVWSVGGEEREVAVKLLADGSTEEKRIQFLQEVVIMGQFKHPNVITLHGVLLESKQVMIVVELMKGGNLLDHLCSFKSGAPHTAALLLSFCRQIASGMAYLSGKGFIHRDLAARNILVSHEEMCKIADFGMSRALQDTDYYVSRGGKIPVKWTAPEALHYKKYSTASDVWSFGVLMYEIWSLGASPYFLMTNNEVYDKIQSGYRLPPPPGCPRAVYQTMIGCWHPEPHSRPTFPDIQTVLQRPDFKLLTWTAEDVAAYTEEARTLGAPLEAGEELYTDIQNCYMLK</sequence>
<keyword evidence="9" id="KW-1133">Transmembrane helix</keyword>
<dbReference type="InterPro" id="IPR011009">
    <property type="entry name" value="Kinase-like_dom_sf"/>
</dbReference>
<keyword evidence="9" id="KW-0812">Transmembrane</keyword>
<evidence type="ECO:0000256" key="7">
    <source>
        <dbReference type="ARBA" id="ARBA00051243"/>
    </source>
</evidence>
<gene>
    <name evidence="12" type="ORF">GBAR_LOCUS26176</name>
</gene>
<feature type="domain" description="Protein kinase" evidence="11">
    <location>
        <begin position="300"/>
        <end position="561"/>
    </location>
</feature>
<dbReference type="InterPro" id="IPR017441">
    <property type="entry name" value="Protein_kinase_ATP_BS"/>
</dbReference>
<dbReference type="EMBL" id="CASHTH010003630">
    <property type="protein sequence ID" value="CAI8047370.1"/>
    <property type="molecule type" value="Genomic_DNA"/>
</dbReference>
<reference evidence="12" key="1">
    <citation type="submission" date="2023-03" db="EMBL/GenBank/DDBJ databases">
        <authorList>
            <person name="Steffen K."/>
            <person name="Cardenas P."/>
        </authorList>
    </citation>
    <scope>NUCLEOTIDE SEQUENCE</scope>
</reference>
<dbReference type="InterPro" id="IPR008266">
    <property type="entry name" value="Tyr_kinase_AS"/>
</dbReference>
<dbReference type="PRINTS" id="PR00109">
    <property type="entry name" value="TYRKINASE"/>
</dbReference>
<protein>
    <submittedName>
        <fullName evidence="12">Ephrin type-B receptor 4b</fullName>
    </submittedName>
</protein>
<evidence type="ECO:0000313" key="12">
    <source>
        <dbReference type="EMBL" id="CAI8047370.1"/>
    </source>
</evidence>
<proteinExistence type="predicted"/>
<evidence type="ECO:0000256" key="8">
    <source>
        <dbReference type="PROSITE-ProRule" id="PRU10141"/>
    </source>
</evidence>
<evidence type="ECO:0000259" key="11">
    <source>
        <dbReference type="PROSITE" id="PS50011"/>
    </source>
</evidence>
<comment type="caution">
    <text evidence="12">The sequence shown here is derived from an EMBL/GenBank/DDBJ whole genome shotgun (WGS) entry which is preliminary data.</text>
</comment>
<evidence type="ECO:0000256" key="6">
    <source>
        <dbReference type="ARBA" id="ARBA00023137"/>
    </source>
</evidence>
<dbReference type="FunFam" id="1.10.510.10:FF:000554">
    <property type="entry name" value="Predicted protein"/>
    <property type="match status" value="1"/>
</dbReference>
<evidence type="ECO:0000256" key="2">
    <source>
        <dbReference type="ARBA" id="ARBA00022679"/>
    </source>
</evidence>
<dbReference type="SMART" id="SM00219">
    <property type="entry name" value="TyrKc"/>
    <property type="match status" value="1"/>
</dbReference>
<keyword evidence="9" id="KW-0472">Membrane</keyword>
<evidence type="ECO:0000313" key="13">
    <source>
        <dbReference type="Proteomes" id="UP001174909"/>
    </source>
</evidence>
<dbReference type="GO" id="GO:0005524">
    <property type="term" value="F:ATP binding"/>
    <property type="evidence" value="ECO:0007669"/>
    <property type="project" value="UniProtKB-UniRule"/>
</dbReference>
<dbReference type="InterPro" id="IPR020635">
    <property type="entry name" value="Tyr_kinase_cat_dom"/>
</dbReference>